<evidence type="ECO:0000313" key="1">
    <source>
        <dbReference type="EMBL" id="KAH3784710.1"/>
    </source>
</evidence>
<accession>A0A9D4EVD1</accession>
<dbReference type="SUPFAM" id="SSF101898">
    <property type="entry name" value="NHL repeat"/>
    <property type="match status" value="1"/>
</dbReference>
<protein>
    <submittedName>
        <fullName evidence="1">Uncharacterized protein</fullName>
    </submittedName>
</protein>
<sequence length="497" mass="55826">MYEYTEPNEDGVSTIGSASGFVYVNTFPCRKMRRMRPDVFAVAKNRIHAKSEKFDEQSNAYEDERLNEIFSSVAVESVRSSGFLEVEENRSVNYSMTLSEVGDELTANACSLELCEKCTSVDRDQASHYCPQCNMKLCVCCFREHAKWLPLHVPKSLSRWNPNDPSDKLKTEFHKIAEDAWVSKQKEMRIEPAQHIGSSFNVGQTEMISGEAVRSAHAVATTRSVEYSSQEDNGSEFYGTPSQSQYSINIKDAADKQTCCIIDICVLNTDTIVTADTANCKLTEIKIRTMKKKRSHLLKDYPRAVAHIRNMILLVAYPQGKLAYIDMDDGSQWSSQIKLEGQECSSICVNKGKIYVSIPRGINVFDISSECLHLQYDFNTEYGEIMSSTQRITVSGDIVIVSDPNNGLLFINTQTHTISNEIKTLDKPTAICLGSAGDFYVACTKAVDCIKDDVVIRRFGTEFGLYAPFAVCFVDSSEFKHLFVSQWSRNNVECIVL</sequence>
<dbReference type="EMBL" id="JAIWYP010000008">
    <property type="protein sequence ID" value="KAH3784710.1"/>
    <property type="molecule type" value="Genomic_DNA"/>
</dbReference>
<evidence type="ECO:0000313" key="2">
    <source>
        <dbReference type="Proteomes" id="UP000828390"/>
    </source>
</evidence>
<organism evidence="1 2">
    <name type="scientific">Dreissena polymorpha</name>
    <name type="common">Zebra mussel</name>
    <name type="synonym">Mytilus polymorpha</name>
    <dbReference type="NCBI Taxonomy" id="45954"/>
    <lineage>
        <taxon>Eukaryota</taxon>
        <taxon>Metazoa</taxon>
        <taxon>Spiralia</taxon>
        <taxon>Lophotrochozoa</taxon>
        <taxon>Mollusca</taxon>
        <taxon>Bivalvia</taxon>
        <taxon>Autobranchia</taxon>
        <taxon>Heteroconchia</taxon>
        <taxon>Euheterodonta</taxon>
        <taxon>Imparidentia</taxon>
        <taxon>Neoheterodontei</taxon>
        <taxon>Myida</taxon>
        <taxon>Dreissenoidea</taxon>
        <taxon>Dreissenidae</taxon>
        <taxon>Dreissena</taxon>
    </lineage>
</organism>
<dbReference type="Gene3D" id="2.130.10.10">
    <property type="entry name" value="YVTN repeat-like/Quinoprotein amine dehydrogenase"/>
    <property type="match status" value="1"/>
</dbReference>
<name>A0A9D4EVD1_DREPO</name>
<dbReference type="InterPro" id="IPR015943">
    <property type="entry name" value="WD40/YVTN_repeat-like_dom_sf"/>
</dbReference>
<dbReference type="CDD" id="cd19757">
    <property type="entry name" value="Bbox1"/>
    <property type="match status" value="1"/>
</dbReference>
<dbReference type="AlphaFoldDB" id="A0A9D4EVD1"/>
<comment type="caution">
    <text evidence="1">The sequence shown here is derived from an EMBL/GenBank/DDBJ whole genome shotgun (WGS) entry which is preliminary data.</text>
</comment>
<reference evidence="1" key="2">
    <citation type="submission" date="2020-11" db="EMBL/GenBank/DDBJ databases">
        <authorList>
            <person name="McCartney M.A."/>
            <person name="Auch B."/>
            <person name="Kono T."/>
            <person name="Mallez S."/>
            <person name="Becker A."/>
            <person name="Gohl D.M."/>
            <person name="Silverstein K.A.T."/>
            <person name="Koren S."/>
            <person name="Bechman K.B."/>
            <person name="Herman A."/>
            <person name="Abrahante J.E."/>
            <person name="Garbe J."/>
        </authorList>
    </citation>
    <scope>NUCLEOTIDE SEQUENCE</scope>
    <source>
        <strain evidence="1">Duluth1</strain>
        <tissue evidence="1">Whole animal</tissue>
    </source>
</reference>
<gene>
    <name evidence="1" type="ORF">DPMN_162674</name>
</gene>
<proteinExistence type="predicted"/>
<dbReference type="Proteomes" id="UP000828390">
    <property type="component" value="Unassembled WGS sequence"/>
</dbReference>
<reference evidence="1" key="1">
    <citation type="journal article" date="2019" name="bioRxiv">
        <title>The Genome of the Zebra Mussel, Dreissena polymorpha: A Resource for Invasive Species Research.</title>
        <authorList>
            <person name="McCartney M.A."/>
            <person name="Auch B."/>
            <person name="Kono T."/>
            <person name="Mallez S."/>
            <person name="Zhang Y."/>
            <person name="Obille A."/>
            <person name="Becker A."/>
            <person name="Abrahante J.E."/>
            <person name="Garbe J."/>
            <person name="Badalamenti J.P."/>
            <person name="Herman A."/>
            <person name="Mangelson H."/>
            <person name="Liachko I."/>
            <person name="Sullivan S."/>
            <person name="Sone E.D."/>
            <person name="Koren S."/>
            <person name="Silverstein K.A.T."/>
            <person name="Beckman K.B."/>
            <person name="Gohl D.M."/>
        </authorList>
    </citation>
    <scope>NUCLEOTIDE SEQUENCE</scope>
    <source>
        <strain evidence="1">Duluth1</strain>
        <tissue evidence="1">Whole animal</tissue>
    </source>
</reference>
<keyword evidence="2" id="KW-1185">Reference proteome</keyword>